<keyword evidence="2" id="KW-0285">Flavoprotein</keyword>
<dbReference type="EMBL" id="JYFE01000034">
    <property type="protein sequence ID" value="KIT16447.1"/>
    <property type="molecule type" value="Genomic_DNA"/>
</dbReference>
<dbReference type="InterPro" id="IPR036188">
    <property type="entry name" value="FAD/NAD-bd_sf"/>
</dbReference>
<sequence>MERFDFIVVGGGMMGAPCARYLARGGHSVALVAAPEPASVADGPFGSHYDAGRITRHLSHHDDWSLLSAASMSRYQSLEEASGERIFTRTGAAMAGLRAGPLAGFTEAFLEMVPFVEDASILNDPAETGWHLPAGSVTALETGGGWIDPRAMARAQIGGACRAGAALYPQAAVSRDETDITLADGTRLSAGHVVVATGPHAASDGLLPARPAMTVWARTVAFIELDEDQARDLLQLPTLIWVPGPDWDHDLYALPPIRYPDGVWRMKVGGQKDGPTIGSADEMRDWFHGTGDADVGARLLEEFRRVLPTHRAKGTSYGPCAVTWTETGFPYIDSAGANVTILTGGNGAAAKCGDELGRLGALTATGTGITDAGYRTDFRAVWI</sequence>
<dbReference type="Gene3D" id="3.30.9.10">
    <property type="entry name" value="D-Amino Acid Oxidase, subunit A, domain 2"/>
    <property type="match status" value="1"/>
</dbReference>
<dbReference type="GO" id="GO:0050660">
    <property type="term" value="F:flavin adenine dinucleotide binding"/>
    <property type="evidence" value="ECO:0007669"/>
    <property type="project" value="InterPro"/>
</dbReference>
<dbReference type="OrthoDB" id="9806257at2"/>
<dbReference type="GO" id="GO:0008115">
    <property type="term" value="F:sarcosine oxidase activity"/>
    <property type="evidence" value="ECO:0007669"/>
    <property type="project" value="UniProtKB-EC"/>
</dbReference>
<evidence type="ECO:0000256" key="1">
    <source>
        <dbReference type="ARBA" id="ARBA00001974"/>
    </source>
</evidence>
<dbReference type="EC" id="1.5.3.1" evidence="6"/>
<dbReference type="PANTHER" id="PTHR10961:SF10">
    <property type="entry name" value="FAD DEPENDENT OXIDOREDUCTASE DOMAIN-CONTAINING PROTEIN"/>
    <property type="match status" value="1"/>
</dbReference>
<keyword evidence="4 6" id="KW-0560">Oxidoreductase</keyword>
<keyword evidence="7" id="KW-1185">Reference proteome</keyword>
<comment type="caution">
    <text evidence="6">The sequence shown here is derived from an EMBL/GenBank/DDBJ whole genome shotgun (WGS) entry which is preliminary data.</text>
</comment>
<dbReference type="AlphaFoldDB" id="A0A0D1CNX1"/>
<evidence type="ECO:0000256" key="4">
    <source>
        <dbReference type="ARBA" id="ARBA00023002"/>
    </source>
</evidence>
<dbReference type="PANTHER" id="PTHR10961">
    <property type="entry name" value="PEROXISOMAL SARCOSINE OXIDASE"/>
    <property type="match status" value="1"/>
</dbReference>
<organism evidence="6 7">
    <name type="scientific">Jannaschia aquimarina</name>
    <dbReference type="NCBI Taxonomy" id="935700"/>
    <lineage>
        <taxon>Bacteria</taxon>
        <taxon>Pseudomonadati</taxon>
        <taxon>Pseudomonadota</taxon>
        <taxon>Alphaproteobacteria</taxon>
        <taxon>Rhodobacterales</taxon>
        <taxon>Roseobacteraceae</taxon>
        <taxon>Jannaschia</taxon>
    </lineage>
</organism>
<dbReference type="STRING" id="935700.jaqu_18340"/>
<gene>
    <name evidence="6" type="primary">soxA</name>
    <name evidence="6" type="ORF">jaqu_18340</name>
</gene>
<accession>A0A0D1CNX1</accession>
<evidence type="ECO:0000256" key="2">
    <source>
        <dbReference type="ARBA" id="ARBA00022630"/>
    </source>
</evidence>
<evidence type="ECO:0000313" key="6">
    <source>
        <dbReference type="EMBL" id="KIT16447.1"/>
    </source>
</evidence>
<dbReference type="Proteomes" id="UP000032232">
    <property type="component" value="Unassembled WGS sequence"/>
</dbReference>
<dbReference type="PATRIC" id="fig|935700.4.peg.1902"/>
<dbReference type="InterPro" id="IPR045170">
    <property type="entry name" value="MTOX"/>
</dbReference>
<dbReference type="Pfam" id="PF01266">
    <property type="entry name" value="DAO"/>
    <property type="match status" value="1"/>
</dbReference>
<keyword evidence="3" id="KW-0274">FAD</keyword>
<reference evidence="6 7" key="1">
    <citation type="submission" date="2015-02" db="EMBL/GenBank/DDBJ databases">
        <title>Genome Sequence of Jannaschia aquimarina DSM28248, a member of the Roseobacter clade.</title>
        <authorList>
            <person name="Voget S."/>
            <person name="Daniel R."/>
        </authorList>
    </citation>
    <scope>NUCLEOTIDE SEQUENCE [LARGE SCALE GENOMIC DNA]</scope>
    <source>
        <strain evidence="6 7">GSW-M26</strain>
    </source>
</reference>
<feature type="domain" description="FAD dependent oxidoreductase" evidence="5">
    <location>
        <begin position="5"/>
        <end position="359"/>
    </location>
</feature>
<protein>
    <submittedName>
        <fullName evidence="6">SoxA protein</fullName>
        <ecNumber evidence="6">1.5.3.1</ecNumber>
    </submittedName>
</protein>
<dbReference type="Gene3D" id="3.50.50.60">
    <property type="entry name" value="FAD/NAD(P)-binding domain"/>
    <property type="match status" value="1"/>
</dbReference>
<proteinExistence type="predicted"/>
<evidence type="ECO:0000313" key="7">
    <source>
        <dbReference type="Proteomes" id="UP000032232"/>
    </source>
</evidence>
<dbReference type="RefSeq" id="WP_052500877.1">
    <property type="nucleotide sequence ID" value="NZ_FZPF01000003.1"/>
</dbReference>
<dbReference type="SUPFAM" id="SSF54373">
    <property type="entry name" value="FAD-linked reductases, C-terminal domain"/>
    <property type="match status" value="1"/>
</dbReference>
<dbReference type="SUPFAM" id="SSF51905">
    <property type="entry name" value="FAD/NAD(P)-binding domain"/>
    <property type="match status" value="1"/>
</dbReference>
<name>A0A0D1CNX1_9RHOB</name>
<dbReference type="InterPro" id="IPR006076">
    <property type="entry name" value="FAD-dep_OxRdtase"/>
</dbReference>
<evidence type="ECO:0000259" key="5">
    <source>
        <dbReference type="Pfam" id="PF01266"/>
    </source>
</evidence>
<comment type="cofactor">
    <cofactor evidence="1">
        <name>FAD</name>
        <dbReference type="ChEBI" id="CHEBI:57692"/>
    </cofactor>
</comment>
<evidence type="ECO:0000256" key="3">
    <source>
        <dbReference type="ARBA" id="ARBA00022827"/>
    </source>
</evidence>